<accession>A0A177MFL1</accession>
<proteinExistence type="predicted"/>
<comment type="caution">
    <text evidence="1">The sequence shown here is derived from an EMBL/GenBank/DDBJ whole genome shotgun (WGS) entry which is preliminary data.</text>
</comment>
<organism evidence="1 2">
    <name type="scientific">Methylomonas methanica</name>
    <dbReference type="NCBI Taxonomy" id="421"/>
    <lineage>
        <taxon>Bacteria</taxon>
        <taxon>Pseudomonadati</taxon>
        <taxon>Pseudomonadota</taxon>
        <taxon>Gammaproteobacteria</taxon>
        <taxon>Methylococcales</taxon>
        <taxon>Methylococcaceae</taxon>
        <taxon>Methylomonas</taxon>
    </lineage>
</organism>
<evidence type="ECO:0000313" key="2">
    <source>
        <dbReference type="Proteomes" id="UP000077763"/>
    </source>
</evidence>
<reference evidence="1 2" key="1">
    <citation type="submission" date="2016-03" db="EMBL/GenBank/DDBJ databases">
        <authorList>
            <person name="Ploux O."/>
        </authorList>
    </citation>
    <scope>NUCLEOTIDE SEQUENCE [LARGE SCALE GENOMIC DNA]</scope>
    <source>
        <strain evidence="1 2">R-45371</strain>
    </source>
</reference>
<gene>
    <name evidence="1" type="ORF">A1353_00345</name>
</gene>
<dbReference type="EMBL" id="LUUH01000055">
    <property type="protein sequence ID" value="OAI03589.1"/>
    <property type="molecule type" value="Genomic_DNA"/>
</dbReference>
<evidence type="ECO:0000313" key="1">
    <source>
        <dbReference type="EMBL" id="OAI03589.1"/>
    </source>
</evidence>
<dbReference type="AlphaFoldDB" id="A0A177MFL1"/>
<protein>
    <submittedName>
        <fullName evidence="1">Uncharacterized protein</fullName>
    </submittedName>
</protein>
<dbReference type="RefSeq" id="WP_064036892.1">
    <property type="nucleotide sequence ID" value="NZ_LUUH01000055.1"/>
</dbReference>
<dbReference type="Proteomes" id="UP000077763">
    <property type="component" value="Unassembled WGS sequence"/>
</dbReference>
<name>A0A177MFL1_METMH</name>
<sequence>MSGNANNLVHQYNKLGDVQIVASEVESRKVLDKVLSELSQLDDNRYGLWLLHRHHLLSDGQFLLEQPAIYNGQPALVASAIDELPNDAVPSRWALDPAGKWQPMEYSIDPAVRKATANPGLAEIMEVVAGALLKNDLSSLLGFCVLTRSDVLADELNGRLEITEGSNSIVTLISNAELKEESALPTTWCLSGNQVDSCRMRDWCYKSSSGHVRIPNHQSG</sequence>